<keyword evidence="1 6" id="KW-0813">Transport</keyword>
<dbReference type="AlphaFoldDB" id="A0A5C6FYC8"/>
<gene>
    <name evidence="6" type="primary">dabA</name>
    <name evidence="7" type="ORF">V7x_21950</name>
</gene>
<comment type="similarity">
    <text evidence="6">Belongs to the inorganic carbon transporter (TC 9.A.2) DabA family.</text>
</comment>
<feature type="binding site" evidence="6">
    <location>
        <position position="699"/>
    </location>
    <ligand>
        <name>Zn(2+)</name>
        <dbReference type="ChEBI" id="CHEBI:29105"/>
    </ligand>
</feature>
<reference evidence="7 8" key="1">
    <citation type="submission" date="2019-02" db="EMBL/GenBank/DDBJ databases">
        <title>Deep-cultivation of Planctomycetes and their phenomic and genomic characterization uncovers novel biology.</title>
        <authorList>
            <person name="Wiegand S."/>
            <person name="Jogler M."/>
            <person name="Boedeker C."/>
            <person name="Pinto D."/>
            <person name="Vollmers J."/>
            <person name="Rivas-Marin E."/>
            <person name="Kohn T."/>
            <person name="Peeters S.H."/>
            <person name="Heuer A."/>
            <person name="Rast P."/>
            <person name="Oberbeckmann S."/>
            <person name="Bunk B."/>
            <person name="Jeske O."/>
            <person name="Meyerdierks A."/>
            <person name="Storesund J.E."/>
            <person name="Kallscheuer N."/>
            <person name="Luecker S."/>
            <person name="Lage O.M."/>
            <person name="Pohl T."/>
            <person name="Merkel B.J."/>
            <person name="Hornburger P."/>
            <person name="Mueller R.-W."/>
            <person name="Bruemmer F."/>
            <person name="Labrenz M."/>
            <person name="Spormann A.M."/>
            <person name="Op Den Camp H."/>
            <person name="Overmann J."/>
            <person name="Amann R."/>
            <person name="Jetten M.S.M."/>
            <person name="Mascher T."/>
            <person name="Medema M.H."/>
            <person name="Devos D.P."/>
            <person name="Kaster A.-K."/>
            <person name="Ovreas L."/>
            <person name="Rohde M."/>
            <person name="Galperin M.Y."/>
            <person name="Jogler C."/>
        </authorList>
    </citation>
    <scope>NUCLEOTIDE SEQUENCE [LARGE SCALE GENOMIC DNA]</scope>
    <source>
        <strain evidence="7 8">V7</strain>
    </source>
</reference>
<sequence length="1040" mass="117446">MNMPALEMDAAIGRSTPSHDPLTSLRHQIEHAAHLLPSQGPITVFVHHNTLHAFEDVDFDSGVQAGGRTFGCHAYLPEERYRKMLEEGRIRVEDLEAVLHEDLEDEADRLVSVFCTRYALRLSMLQFSLRTGSTHELRWVVAETDALRCFRDEVPATVRQAMLADTRAAVQRRRQQPSPICDTMDEVLKQFKSAKGHSWSDRRWEAFVLNYLWRVCCEGVRIAGPSAALTDASPGPGDPPLRHRDVLLQAGAGDADVTVHETLIRFCAAFLDQGFAAWNLPYRNQGFYRSFLARHIDGPAPTRWLRSVRNECQRLSDHQVTPLQSIRESLQLLGVDESEQERFITQTQLALRGWTGMIWQMETNAEWAPHPAPSGSLVEFLAVRLMLDRIALEQVVNDFSDQQVPLHKLRQTFQRHDTIGPNNHFEQRAYTVFQLAQILGWRPRNLENLAPQQWSALLREIESFPALERRRIYHRAFERKYRNETLDAVIAHGRRPKRRPQQRPAFQIVCCLDEREESFRRHLEEIQPDCETFGIAGFFGVAMYYRGAADAHYTPLCPVNVKPDHFVVESPVYSAVEAERRRAGARRTLGHATHRAHLGTRSFLGGALAGIFGSIAAVPLVARILFPRTTAQIRRWFGSIVRTQSTELRLERLKPDPGSDNGNIGYCVDEMCNIVEGGLRALGLANPDLLSELVVICGHGSASLNNPHEAAHDCGACGGGRGGPNARAFAQMANDPRVRSQLADRGLTIPDSTFFLGGYHNTCDDTMSWYDLDRVPLRHRQRFEAAKADIDEARKRSAHERCRRFESAGDSVDFDEALRHVEGRAEDLSQTRPEYGHATNALCFVGRREWSRGLFLDRRAFLTSYDPTQDDDRSSILEQMLQAVIPVCAGINLEYYFSYVDPIGYGCGTKLPHNITSLLGVMDGAESDLRPGLPWQMVEIHEPVRLLFVIESTPQAMKRIIDDNAAIARLVKGGWVQLAVFDPESGRVHRWVKDDFLMYAPHEREIPAVNSSPDWYAGHREHLGFASILSANTPQQGDPA</sequence>
<comment type="cofactor">
    <cofactor evidence="6">
        <name>Zn(2+)</name>
        <dbReference type="ChEBI" id="CHEBI:29105"/>
    </cofactor>
</comment>
<evidence type="ECO:0000256" key="4">
    <source>
        <dbReference type="ARBA" id="ARBA00022833"/>
    </source>
</evidence>
<evidence type="ECO:0000313" key="8">
    <source>
        <dbReference type="Proteomes" id="UP000316476"/>
    </source>
</evidence>
<dbReference type="PANTHER" id="PTHR38344">
    <property type="entry name" value="UPF0753 PROTEIN AQ_863"/>
    <property type="match status" value="1"/>
</dbReference>
<feature type="binding site" evidence="6">
    <location>
        <position position="511"/>
    </location>
    <ligand>
        <name>Zn(2+)</name>
        <dbReference type="ChEBI" id="CHEBI:29105"/>
    </ligand>
</feature>
<comment type="caution">
    <text evidence="7">The sequence shown here is derived from an EMBL/GenBank/DDBJ whole genome shotgun (WGS) entry which is preliminary data.</text>
</comment>
<comment type="subunit">
    <text evidence="6">Forms a complex with DabB.</text>
</comment>
<evidence type="ECO:0000256" key="5">
    <source>
        <dbReference type="ARBA" id="ARBA00023136"/>
    </source>
</evidence>
<comment type="function">
    <text evidence="6">Part of an energy-coupled inorganic carbon pump.</text>
</comment>
<keyword evidence="4 6" id="KW-0862">Zinc</keyword>
<accession>A0A5C6FYC8</accession>
<evidence type="ECO:0000256" key="6">
    <source>
        <dbReference type="HAMAP-Rule" id="MF_01871"/>
    </source>
</evidence>
<name>A0A5C6FYC8_9PLAN</name>
<keyword evidence="2 6" id="KW-1003">Cell membrane</keyword>
<comment type="subcellular location">
    <subcellularLocation>
        <location evidence="6">Cell membrane</location>
        <topology evidence="6">Peripheral membrane protein</topology>
    </subcellularLocation>
</comment>
<evidence type="ECO:0000256" key="3">
    <source>
        <dbReference type="ARBA" id="ARBA00022723"/>
    </source>
</evidence>
<evidence type="ECO:0000256" key="1">
    <source>
        <dbReference type="ARBA" id="ARBA00022448"/>
    </source>
</evidence>
<dbReference type="InterPro" id="IPR018752">
    <property type="entry name" value="DabA"/>
</dbReference>
<organism evidence="7 8">
    <name type="scientific">Crateriforma conspicua</name>
    <dbReference type="NCBI Taxonomy" id="2527996"/>
    <lineage>
        <taxon>Bacteria</taxon>
        <taxon>Pseudomonadati</taxon>
        <taxon>Planctomycetota</taxon>
        <taxon>Planctomycetia</taxon>
        <taxon>Planctomycetales</taxon>
        <taxon>Planctomycetaceae</taxon>
        <taxon>Crateriforma</taxon>
    </lineage>
</organism>
<feature type="binding site" evidence="6">
    <location>
        <position position="714"/>
    </location>
    <ligand>
        <name>Zn(2+)</name>
        <dbReference type="ChEBI" id="CHEBI:29105"/>
    </ligand>
</feature>
<dbReference type="EMBL" id="SJPZ01000001">
    <property type="protein sequence ID" value="TWU66625.1"/>
    <property type="molecule type" value="Genomic_DNA"/>
</dbReference>
<dbReference type="Pfam" id="PF10070">
    <property type="entry name" value="DabA"/>
    <property type="match status" value="1"/>
</dbReference>
<dbReference type="GO" id="GO:0008270">
    <property type="term" value="F:zinc ion binding"/>
    <property type="evidence" value="ECO:0007669"/>
    <property type="project" value="UniProtKB-UniRule"/>
</dbReference>
<evidence type="ECO:0000313" key="7">
    <source>
        <dbReference type="EMBL" id="TWU66625.1"/>
    </source>
</evidence>
<dbReference type="Proteomes" id="UP000316476">
    <property type="component" value="Unassembled WGS sequence"/>
</dbReference>
<evidence type="ECO:0000256" key="2">
    <source>
        <dbReference type="ARBA" id="ARBA00022475"/>
    </source>
</evidence>
<keyword evidence="5 6" id="KW-0472">Membrane</keyword>
<dbReference type="HAMAP" id="MF_01871">
    <property type="entry name" value="DabA"/>
    <property type="match status" value="1"/>
</dbReference>
<feature type="binding site" evidence="6">
    <location>
        <position position="513"/>
    </location>
    <ligand>
        <name>Zn(2+)</name>
        <dbReference type="ChEBI" id="CHEBI:29105"/>
    </ligand>
</feature>
<protein>
    <recommendedName>
        <fullName evidence="6">Probable inorganic carbon transporter subunit DabA</fullName>
    </recommendedName>
</protein>
<dbReference type="PANTHER" id="PTHR38344:SF1">
    <property type="entry name" value="INORGANIC CARBON TRANSPORTER SUBUNIT DABA-RELATED"/>
    <property type="match status" value="1"/>
</dbReference>
<keyword evidence="3 6" id="KW-0479">Metal-binding</keyword>
<dbReference type="GO" id="GO:0005886">
    <property type="term" value="C:plasma membrane"/>
    <property type="evidence" value="ECO:0007669"/>
    <property type="project" value="UniProtKB-SubCell"/>
</dbReference>
<proteinExistence type="inferred from homology"/>